<dbReference type="OrthoDB" id="5973539at2759"/>
<evidence type="ECO:0000256" key="3">
    <source>
        <dbReference type="ARBA" id="ARBA00012243"/>
    </source>
</evidence>
<dbReference type="NCBIfam" id="TIGR00163">
    <property type="entry name" value="PS_decarb"/>
    <property type="match status" value="1"/>
</dbReference>
<dbReference type="UniPathway" id="UPA00558"/>
<keyword evidence="4" id="KW-0444">Lipid biosynthesis</keyword>
<evidence type="ECO:0000256" key="5">
    <source>
        <dbReference type="ARBA" id="ARBA00022793"/>
    </source>
</evidence>
<keyword evidence="13" id="KW-1185">Reference proteome</keyword>
<gene>
    <name evidence="12" type="ORF">FISHEDRAFT_67255</name>
</gene>
<evidence type="ECO:0000256" key="10">
    <source>
        <dbReference type="ARBA" id="ARBA00023317"/>
    </source>
</evidence>
<dbReference type="AlphaFoldDB" id="A0A0D7A3R3"/>
<name>A0A0D7A3R3_9AGAR</name>
<keyword evidence="10" id="KW-0670">Pyruvate</keyword>
<evidence type="ECO:0000256" key="11">
    <source>
        <dbReference type="ARBA" id="ARBA00024326"/>
    </source>
</evidence>
<dbReference type="Proteomes" id="UP000054144">
    <property type="component" value="Unassembled WGS sequence"/>
</dbReference>
<protein>
    <recommendedName>
        <fullName evidence="3">phosphatidylserine decarboxylase</fullName>
        <ecNumber evidence="3">4.1.1.65</ecNumber>
    </recommendedName>
</protein>
<evidence type="ECO:0000256" key="7">
    <source>
        <dbReference type="ARBA" id="ARBA00023209"/>
    </source>
</evidence>
<dbReference type="EMBL" id="KN882063">
    <property type="protein sequence ID" value="KIY45019.1"/>
    <property type="molecule type" value="Genomic_DNA"/>
</dbReference>
<keyword evidence="7" id="KW-0594">Phospholipid biosynthesis</keyword>
<evidence type="ECO:0000256" key="2">
    <source>
        <dbReference type="ARBA" id="ARBA00005189"/>
    </source>
</evidence>
<dbReference type="EC" id="4.1.1.65" evidence="3"/>
<dbReference type="Pfam" id="PF02666">
    <property type="entry name" value="PS_Dcarbxylase"/>
    <property type="match status" value="1"/>
</dbReference>
<dbReference type="InterPro" id="IPR033177">
    <property type="entry name" value="PSD-B"/>
</dbReference>
<evidence type="ECO:0000313" key="12">
    <source>
        <dbReference type="EMBL" id="KIY45019.1"/>
    </source>
</evidence>
<dbReference type="PANTHER" id="PTHR10067">
    <property type="entry name" value="PHOSPHATIDYLSERINE DECARBOXYLASE"/>
    <property type="match status" value="1"/>
</dbReference>
<evidence type="ECO:0000313" key="13">
    <source>
        <dbReference type="Proteomes" id="UP000054144"/>
    </source>
</evidence>
<dbReference type="InterPro" id="IPR003817">
    <property type="entry name" value="PS_Dcarbxylase"/>
</dbReference>
<evidence type="ECO:0000256" key="9">
    <source>
        <dbReference type="ARBA" id="ARBA00023264"/>
    </source>
</evidence>
<comment type="cofactor">
    <cofactor evidence="1">
        <name>pyruvate</name>
        <dbReference type="ChEBI" id="CHEBI:15361"/>
    </cofactor>
</comment>
<evidence type="ECO:0000256" key="1">
    <source>
        <dbReference type="ARBA" id="ARBA00001928"/>
    </source>
</evidence>
<accession>A0A0D7A3R3</accession>
<keyword evidence="5" id="KW-0210">Decarboxylase</keyword>
<keyword evidence="6" id="KW-0443">Lipid metabolism</keyword>
<keyword evidence="9" id="KW-1208">Phospholipid metabolism</keyword>
<evidence type="ECO:0000256" key="6">
    <source>
        <dbReference type="ARBA" id="ARBA00023098"/>
    </source>
</evidence>
<comment type="pathway">
    <text evidence="2">Lipid metabolism.</text>
</comment>
<sequence>MVPGLEKLAAAYHVGNFVMVREKRQLVFEFMPLYARIGMHLLFYGTQQRKLLKTDWLQNLLKKQSVKQGIIYDSPSSRFAIPSFVKTWSIETDELLDPELDHYGCFNEFFYRRLKPGARPIDLPQDGICSVADCRLTVYENMSLAREFWVKGRNFTIPSLLNVSEDSPVARDFEDGSVAIFRLAPSDYHRFHSPIYCTVGNIHHVDGEYFTVNPQAVTQKGLDILTANIRSVLYLRDAYRGCPIAFVAVGALLVGSIKWTTGAKTGASVKRGDELGYFAYGGSTVVAVFPKDFVKYDDDLVENSKIPMETLVKAGVVLPCT</sequence>
<proteinExistence type="predicted"/>
<evidence type="ECO:0000256" key="8">
    <source>
        <dbReference type="ARBA" id="ARBA00023239"/>
    </source>
</evidence>
<comment type="pathway">
    <text evidence="11">Phospholipid metabolism; phosphatidylethanolamine biosynthesis.</text>
</comment>
<dbReference type="GO" id="GO:0006646">
    <property type="term" value="P:phosphatidylethanolamine biosynthetic process"/>
    <property type="evidence" value="ECO:0007669"/>
    <property type="project" value="UniProtKB-UniPathway"/>
</dbReference>
<dbReference type="GO" id="GO:0004609">
    <property type="term" value="F:phosphatidylserine decarboxylase activity"/>
    <property type="evidence" value="ECO:0007669"/>
    <property type="project" value="UniProtKB-EC"/>
</dbReference>
<dbReference type="PANTHER" id="PTHR10067:SF17">
    <property type="entry name" value="PHOSPHATIDYLSERINE DECARBOXYLASE PROENZYME 2"/>
    <property type="match status" value="1"/>
</dbReference>
<organism evidence="12 13">
    <name type="scientific">Fistulina hepatica ATCC 64428</name>
    <dbReference type="NCBI Taxonomy" id="1128425"/>
    <lineage>
        <taxon>Eukaryota</taxon>
        <taxon>Fungi</taxon>
        <taxon>Dikarya</taxon>
        <taxon>Basidiomycota</taxon>
        <taxon>Agaricomycotina</taxon>
        <taxon>Agaricomycetes</taxon>
        <taxon>Agaricomycetidae</taxon>
        <taxon>Agaricales</taxon>
        <taxon>Fistulinaceae</taxon>
        <taxon>Fistulina</taxon>
    </lineage>
</organism>
<reference evidence="12 13" key="1">
    <citation type="journal article" date="2015" name="Fungal Genet. Biol.">
        <title>Evolution of novel wood decay mechanisms in Agaricales revealed by the genome sequences of Fistulina hepatica and Cylindrobasidium torrendii.</title>
        <authorList>
            <person name="Floudas D."/>
            <person name="Held B.W."/>
            <person name="Riley R."/>
            <person name="Nagy L.G."/>
            <person name="Koehler G."/>
            <person name="Ransdell A.S."/>
            <person name="Younus H."/>
            <person name="Chow J."/>
            <person name="Chiniquy J."/>
            <person name="Lipzen A."/>
            <person name="Tritt A."/>
            <person name="Sun H."/>
            <person name="Haridas S."/>
            <person name="LaButti K."/>
            <person name="Ohm R.A."/>
            <person name="Kues U."/>
            <person name="Blanchette R.A."/>
            <person name="Grigoriev I.V."/>
            <person name="Minto R.E."/>
            <person name="Hibbett D.S."/>
        </authorList>
    </citation>
    <scope>NUCLEOTIDE SEQUENCE [LARGE SCALE GENOMIC DNA]</scope>
    <source>
        <strain evidence="12 13">ATCC 64428</strain>
    </source>
</reference>
<keyword evidence="8" id="KW-0456">Lyase</keyword>
<evidence type="ECO:0000256" key="4">
    <source>
        <dbReference type="ARBA" id="ARBA00022516"/>
    </source>
</evidence>